<dbReference type="GO" id="GO:0003677">
    <property type="term" value="F:DNA binding"/>
    <property type="evidence" value="ECO:0007669"/>
    <property type="project" value="UniProtKB-KW"/>
</dbReference>
<dbReference type="EMBL" id="QWZQ01000004">
    <property type="protein sequence ID" value="RRK11486.1"/>
    <property type="molecule type" value="Genomic_DNA"/>
</dbReference>
<dbReference type="Pfam" id="PF01381">
    <property type="entry name" value="HTH_3"/>
    <property type="match status" value="1"/>
</dbReference>
<dbReference type="RefSeq" id="WP_125071149.1">
    <property type="nucleotide sequence ID" value="NZ_QWZQ01000004.1"/>
</dbReference>
<dbReference type="Gene3D" id="1.10.260.40">
    <property type="entry name" value="lambda repressor-like DNA-binding domains"/>
    <property type="match status" value="1"/>
</dbReference>
<dbReference type="PANTHER" id="PTHR46558">
    <property type="entry name" value="TRACRIPTIONAL REGULATORY PROTEIN-RELATED-RELATED"/>
    <property type="match status" value="1"/>
</dbReference>
<protein>
    <submittedName>
        <fullName evidence="3">Helix-turn-helix domain-containing protein</fullName>
    </submittedName>
</protein>
<feature type="domain" description="HTH cro/C1-type" evidence="2">
    <location>
        <begin position="9"/>
        <end position="63"/>
    </location>
</feature>
<dbReference type="InterPro" id="IPR001387">
    <property type="entry name" value="Cro/C1-type_HTH"/>
</dbReference>
<dbReference type="CDD" id="cd00093">
    <property type="entry name" value="HTH_XRE"/>
    <property type="match status" value="1"/>
</dbReference>
<evidence type="ECO:0000313" key="4">
    <source>
        <dbReference type="Proteomes" id="UP000283633"/>
    </source>
</evidence>
<dbReference type="SUPFAM" id="SSF47413">
    <property type="entry name" value="lambda repressor-like DNA-binding domains"/>
    <property type="match status" value="1"/>
</dbReference>
<reference evidence="3 4" key="1">
    <citation type="submission" date="2018-08" db="EMBL/GenBank/DDBJ databases">
        <title>Genome Lactobacillus garii FI11369.</title>
        <authorList>
            <person name="Diaz M."/>
            <person name="Narbad A."/>
        </authorList>
    </citation>
    <scope>NUCLEOTIDE SEQUENCE [LARGE SCALE GENOMIC DNA]</scope>
    <source>
        <strain evidence="3 4">FI11369</strain>
    </source>
</reference>
<dbReference type="InterPro" id="IPR053739">
    <property type="entry name" value="Bact_Immunity_Domain_sf"/>
</dbReference>
<keyword evidence="4" id="KW-1185">Reference proteome</keyword>
<dbReference type="Proteomes" id="UP000283633">
    <property type="component" value="Unassembled WGS sequence"/>
</dbReference>
<evidence type="ECO:0000313" key="3">
    <source>
        <dbReference type="EMBL" id="RRK11486.1"/>
    </source>
</evidence>
<evidence type="ECO:0000259" key="2">
    <source>
        <dbReference type="PROSITE" id="PS50943"/>
    </source>
</evidence>
<gene>
    <name evidence="3" type="ORF">D1831_02000</name>
</gene>
<name>A0A426DAE2_9LACO</name>
<sequence length="190" mass="21765">MKIEVGQKIKEQRGQRAWSQQELAEQLNVTRQTVSKWELGKSYPDLEGLVALTQLFEVSADCLLGLTVTVSKCSWFSVLFRRGSRDTMGEDKINKPVKWYAGGQDRAKVATAIMMDLVAHLNTTTEKPFRELVGQYYSELIRQQSGSNIYVFDRMGLDFSKCLRQNGIKLSPENSARVDKLLQLNYIRYM</sequence>
<accession>A0A426DAE2</accession>
<keyword evidence="1" id="KW-0238">DNA-binding</keyword>
<dbReference type="OrthoDB" id="9805856at2"/>
<evidence type="ECO:0000256" key="1">
    <source>
        <dbReference type="ARBA" id="ARBA00023125"/>
    </source>
</evidence>
<organism evidence="3 4">
    <name type="scientific">Lactiplantibacillus garii</name>
    <dbReference type="NCBI Taxonomy" id="2306423"/>
    <lineage>
        <taxon>Bacteria</taxon>
        <taxon>Bacillati</taxon>
        <taxon>Bacillota</taxon>
        <taxon>Bacilli</taxon>
        <taxon>Lactobacillales</taxon>
        <taxon>Lactobacillaceae</taxon>
        <taxon>Lactiplantibacillus</taxon>
    </lineage>
</organism>
<proteinExistence type="predicted"/>
<dbReference type="InterPro" id="IPR010982">
    <property type="entry name" value="Lambda_DNA-bd_dom_sf"/>
</dbReference>
<dbReference type="Gene3D" id="1.20.1440.140">
    <property type="match status" value="1"/>
</dbReference>
<dbReference type="AlphaFoldDB" id="A0A426DAE2"/>
<dbReference type="PROSITE" id="PS50943">
    <property type="entry name" value="HTH_CROC1"/>
    <property type="match status" value="1"/>
</dbReference>
<dbReference type="PANTHER" id="PTHR46558:SF4">
    <property type="entry name" value="DNA-BIDING PHAGE PROTEIN"/>
    <property type="match status" value="1"/>
</dbReference>
<comment type="caution">
    <text evidence="3">The sequence shown here is derived from an EMBL/GenBank/DDBJ whole genome shotgun (WGS) entry which is preliminary data.</text>
</comment>
<dbReference type="SMART" id="SM00530">
    <property type="entry name" value="HTH_XRE"/>
    <property type="match status" value="1"/>
</dbReference>